<dbReference type="GO" id="GO:0008270">
    <property type="term" value="F:zinc ion binding"/>
    <property type="evidence" value="ECO:0007669"/>
    <property type="project" value="UniProtKB-KW"/>
</dbReference>
<evidence type="ECO:0000256" key="5">
    <source>
        <dbReference type="SAM" id="MobiDB-lite"/>
    </source>
</evidence>
<feature type="compositionally biased region" description="Low complexity" evidence="5">
    <location>
        <begin position="136"/>
        <end position="148"/>
    </location>
</feature>
<evidence type="ECO:0000256" key="1">
    <source>
        <dbReference type="ARBA" id="ARBA00022723"/>
    </source>
</evidence>
<reference evidence="8 9" key="1">
    <citation type="journal article" date="2004" name="Nature">
        <title>Genome evolution in yeasts.</title>
        <authorList>
            <consortium name="Genolevures"/>
            <person name="Dujon B."/>
            <person name="Sherman D."/>
            <person name="Fischer G."/>
            <person name="Durrens P."/>
            <person name="Casaregola S."/>
            <person name="Lafontaine I."/>
            <person name="de Montigny J."/>
            <person name="Marck C."/>
            <person name="Neuveglise C."/>
            <person name="Talla E."/>
            <person name="Goffard N."/>
            <person name="Frangeul L."/>
            <person name="Aigle M."/>
            <person name="Anthouard V."/>
            <person name="Babour A."/>
            <person name="Barbe V."/>
            <person name="Barnay S."/>
            <person name="Blanchin S."/>
            <person name="Beckerich J.M."/>
            <person name="Beyne E."/>
            <person name="Bleykasten C."/>
            <person name="Boisrame A."/>
            <person name="Boyer J."/>
            <person name="Cattolico L."/>
            <person name="Confanioleri F."/>
            <person name="de Daruvar A."/>
            <person name="Despons L."/>
            <person name="Fabre E."/>
            <person name="Fairhead C."/>
            <person name="Ferry-Dumazet H."/>
            <person name="Groppi A."/>
            <person name="Hantraye F."/>
            <person name="Hennequin C."/>
            <person name="Jauniaux N."/>
            <person name="Joyet P."/>
            <person name="Kachouri R."/>
            <person name="Kerrest A."/>
            <person name="Koszul R."/>
            <person name="Lemaire M."/>
            <person name="Lesur I."/>
            <person name="Ma L."/>
            <person name="Muller H."/>
            <person name="Nicaud J.M."/>
            <person name="Nikolski M."/>
            <person name="Oztas S."/>
            <person name="Ozier-Kalogeropoulos O."/>
            <person name="Pellenz S."/>
            <person name="Potier S."/>
            <person name="Richard G.F."/>
            <person name="Straub M.L."/>
            <person name="Suleau A."/>
            <person name="Swennene D."/>
            <person name="Tekaia F."/>
            <person name="Wesolowski-Louvel M."/>
            <person name="Westhof E."/>
            <person name="Wirth B."/>
            <person name="Zeniou-Meyer M."/>
            <person name="Zivanovic I."/>
            <person name="Bolotin-Fukuhara M."/>
            <person name="Thierry A."/>
            <person name="Bouchier C."/>
            <person name="Caudron B."/>
            <person name="Scarpelli C."/>
            <person name="Gaillardin C."/>
            <person name="Weissenbach J."/>
            <person name="Wincker P."/>
            <person name="Souciet J.L."/>
        </authorList>
    </citation>
    <scope>NUCLEOTIDE SEQUENCE [LARGE SCALE GENOMIC DNA]</scope>
    <source>
        <strain evidence="9">ATCC 2001 / BCRC 20586 / JCM 3761 / NBRC 0622 / NRRL Y-65 / CBS 138</strain>
    </source>
</reference>
<evidence type="ECO:0000259" key="6">
    <source>
        <dbReference type="PROSITE" id="PS50157"/>
    </source>
</evidence>
<keyword evidence="3" id="KW-0862">Zinc</keyword>
<accession>Q6FUY9</accession>
<evidence type="ECO:0000256" key="3">
    <source>
        <dbReference type="ARBA" id="ARBA00022833"/>
    </source>
</evidence>
<dbReference type="STRING" id="284593.Q6FUY9"/>
<dbReference type="PANTHER" id="PTHR23235">
    <property type="entry name" value="KRUEPPEL-LIKE TRANSCRIPTION FACTOR"/>
    <property type="match status" value="1"/>
</dbReference>
<dbReference type="AlphaFoldDB" id="Q6FUY9"/>
<dbReference type="VEuPathDB" id="FungiDB:CAGL0E06116g"/>
<dbReference type="GO" id="GO:0000981">
    <property type="term" value="F:DNA-binding transcription factor activity, RNA polymerase II-specific"/>
    <property type="evidence" value="ECO:0007669"/>
    <property type="project" value="TreeGrafter"/>
</dbReference>
<dbReference type="FunFam" id="3.30.160.60:FF:002343">
    <property type="entry name" value="Zinc finger protein 33A"/>
    <property type="match status" value="1"/>
</dbReference>
<dbReference type="InterPro" id="IPR013087">
    <property type="entry name" value="Znf_C2H2_type"/>
</dbReference>
<dbReference type="Proteomes" id="UP000002428">
    <property type="component" value="Chromosome E"/>
</dbReference>
<feature type="compositionally biased region" description="Low complexity" evidence="5">
    <location>
        <begin position="190"/>
        <end position="215"/>
    </location>
</feature>
<keyword evidence="2 4" id="KW-0863">Zinc-finger</keyword>
<feature type="region of interest" description="Disordered" evidence="5">
    <location>
        <begin position="590"/>
        <end position="613"/>
    </location>
</feature>
<evidence type="ECO:0000256" key="4">
    <source>
        <dbReference type="PROSITE-ProRule" id="PRU00042"/>
    </source>
</evidence>
<feature type="domain" description="C2H2-type" evidence="6">
    <location>
        <begin position="25"/>
        <end position="55"/>
    </location>
</feature>
<dbReference type="GO" id="GO:0000978">
    <property type="term" value="F:RNA polymerase II cis-regulatory region sequence-specific DNA binding"/>
    <property type="evidence" value="ECO:0007669"/>
    <property type="project" value="TreeGrafter"/>
</dbReference>
<dbReference type="eggNOG" id="KOG1721">
    <property type="taxonomic scope" value="Eukaryota"/>
</dbReference>
<dbReference type="SUPFAM" id="SSF57667">
    <property type="entry name" value="beta-beta-alpha zinc fingers"/>
    <property type="match status" value="1"/>
</dbReference>
<evidence type="ECO:0000313" key="7">
    <source>
        <dbReference type="CGD" id="CAL0129100"/>
    </source>
</evidence>
<feature type="compositionally biased region" description="Low complexity" evidence="5">
    <location>
        <begin position="222"/>
        <end position="240"/>
    </location>
</feature>
<feature type="compositionally biased region" description="Low complexity" evidence="5">
    <location>
        <begin position="263"/>
        <end position="275"/>
    </location>
</feature>
<dbReference type="PROSITE" id="PS00028">
    <property type="entry name" value="ZINC_FINGER_C2H2_1"/>
    <property type="match status" value="1"/>
</dbReference>
<dbReference type="CGD" id="CAL0129100">
    <property type="gene designation" value="CAGL0E06116g"/>
</dbReference>
<dbReference type="EMBL" id="CR380951">
    <property type="protein sequence ID" value="CAG58874.1"/>
    <property type="molecule type" value="Genomic_DNA"/>
</dbReference>
<evidence type="ECO:0000256" key="2">
    <source>
        <dbReference type="ARBA" id="ARBA00022771"/>
    </source>
</evidence>
<organism evidence="8 9">
    <name type="scientific">Candida glabrata (strain ATCC 2001 / BCRC 20586 / JCM 3761 / NBRC 0622 / NRRL Y-65 / CBS 138)</name>
    <name type="common">Yeast</name>
    <name type="synonym">Nakaseomyces glabratus</name>
    <dbReference type="NCBI Taxonomy" id="284593"/>
    <lineage>
        <taxon>Eukaryota</taxon>
        <taxon>Fungi</taxon>
        <taxon>Dikarya</taxon>
        <taxon>Ascomycota</taxon>
        <taxon>Saccharomycotina</taxon>
        <taxon>Saccharomycetes</taxon>
        <taxon>Saccharomycetales</taxon>
        <taxon>Saccharomycetaceae</taxon>
        <taxon>Nakaseomyces</taxon>
    </lineage>
</organism>
<dbReference type="InterPro" id="IPR036236">
    <property type="entry name" value="Znf_C2H2_sf"/>
</dbReference>
<sequence>MTNEITGVEKKTAKGRFKKPKEKNFKCTGYPGCEMSFSRAEHLARHIRRHTGEKPFKCDICLKYFSRIDNLKQHKDTVHAKDNVKNNSQHHQIHVNGAKSSNITLKYSDWRPRSGTFSAANGVGNAAAVSRDRNNNFKSRNNNMNGSNEDSMVYHHYDGNGYKNGGIDMKSNKQTRKSILKDDKRKRSYSSDNFSTSSSSSSSSPPSSNGDSCFSAGITNKNSNGGSSGSSSASSYTNNGKGKHMISSEGNDYVHHKKNHNNSISSGSSSSSSSSNETALNKDEKGKLIGSINTNNKTIGNGRDSTFRNAAIGGSSMANLLPNNSNNEGNTRYGKYWSPPVMMGPNKYDGSNAENSGFTIYKNFPSERNQRYKESFSRRNWFSEGSQTVAQLPSVVYNGRDGQNNDYYSKVAPPLFSGNMNNLPHITDFYKGKSDSAEPYRKSINGRRFSAPYVHDRLHLQPNLSKQLSTPGSEEQTRGSAINVQKTMESPPYLIPVNNEPLMVSSFSGQNMSGSNNNSMNVHSNGCGPLSGAPSTMITTTATVTPQDGQQVDPAQTLNENEDIVMKDHVQRDELQMAKPVIIKNNNGTTFARGNRLPPLQSFSRTDTMSNPY</sequence>
<feature type="compositionally biased region" description="Polar residues" evidence="5">
    <location>
        <begin position="291"/>
        <end position="301"/>
    </location>
</feature>
<dbReference type="PROSITE" id="PS50157">
    <property type="entry name" value="ZINC_FINGER_C2H2_2"/>
    <property type="match status" value="2"/>
</dbReference>
<dbReference type="HOGENOM" id="CLU_445480_0_0_1"/>
<dbReference type="Gene3D" id="3.30.160.60">
    <property type="entry name" value="Classic Zinc Finger"/>
    <property type="match status" value="2"/>
</dbReference>
<keyword evidence="9" id="KW-1185">Reference proteome</keyword>
<feature type="compositionally biased region" description="Polar residues" evidence="5">
    <location>
        <begin position="601"/>
        <end position="613"/>
    </location>
</feature>
<dbReference type="InParanoid" id="Q6FUY9"/>
<proteinExistence type="predicted"/>
<keyword evidence="1" id="KW-0479">Metal-binding</keyword>
<feature type="region of interest" description="Disordered" evidence="5">
    <location>
        <begin position="131"/>
        <end position="301"/>
    </location>
</feature>
<dbReference type="Pfam" id="PF00096">
    <property type="entry name" value="zf-C2H2"/>
    <property type="match status" value="2"/>
</dbReference>
<protein>
    <recommendedName>
        <fullName evidence="6">C2H2-type domain-containing protein</fullName>
    </recommendedName>
</protein>
<dbReference type="SMART" id="SM00355">
    <property type="entry name" value="ZnF_C2H2"/>
    <property type="match status" value="2"/>
</dbReference>
<dbReference type="PANTHER" id="PTHR23235:SF120">
    <property type="entry name" value="KRUPPEL-LIKE FACTOR 15"/>
    <property type="match status" value="1"/>
</dbReference>
<feature type="domain" description="C2H2-type" evidence="6">
    <location>
        <begin position="56"/>
        <end position="84"/>
    </location>
</feature>
<dbReference type="KEGG" id="cgr:2887354"/>
<evidence type="ECO:0000313" key="8">
    <source>
        <dbReference type="EMBL" id="CAG58874.1"/>
    </source>
</evidence>
<evidence type="ECO:0000313" key="9">
    <source>
        <dbReference type="Proteomes" id="UP000002428"/>
    </source>
</evidence>
<gene>
    <name evidence="7 8" type="ordered locus">CAGL0E06116g</name>
</gene>
<name>Q6FUY9_CANGA</name>